<dbReference type="FunFam" id="3.40.50.10180:FF:000001">
    <property type="entry name" value="Glycerate kinase"/>
    <property type="match status" value="1"/>
</dbReference>
<accession>A0A0P6Y9T3</accession>
<dbReference type="OrthoDB" id="9766552at2"/>
<dbReference type="EMBL" id="LGCM01000014">
    <property type="protein sequence ID" value="KPL89832.1"/>
    <property type="molecule type" value="Genomic_DNA"/>
</dbReference>
<organism evidence="7 8">
    <name type="scientific">Levilinea saccharolytica</name>
    <dbReference type="NCBI Taxonomy" id="229921"/>
    <lineage>
        <taxon>Bacteria</taxon>
        <taxon>Bacillati</taxon>
        <taxon>Chloroflexota</taxon>
        <taxon>Anaerolineae</taxon>
        <taxon>Anaerolineales</taxon>
        <taxon>Anaerolineaceae</taxon>
        <taxon>Levilinea</taxon>
    </lineage>
</organism>
<dbReference type="GO" id="GO:0005737">
    <property type="term" value="C:cytoplasm"/>
    <property type="evidence" value="ECO:0007669"/>
    <property type="project" value="TreeGrafter"/>
</dbReference>
<keyword evidence="4" id="KW-0067">ATP-binding</keyword>
<keyword evidence="3 7" id="KW-0418">Kinase</keyword>
<reference evidence="7 8" key="1">
    <citation type="submission" date="2015-07" db="EMBL/GenBank/DDBJ databases">
        <title>Genome sequence of Levilinea saccharolytica DSM 16555.</title>
        <authorList>
            <person name="Hemp J."/>
            <person name="Ward L.M."/>
            <person name="Pace L.A."/>
            <person name="Fischer W.W."/>
        </authorList>
    </citation>
    <scope>NUCLEOTIDE SEQUENCE [LARGE SCALE GENOMIC DNA]</scope>
    <source>
        <strain evidence="7 8">KIBI-1</strain>
    </source>
</reference>
<dbReference type="GO" id="GO:0005524">
    <property type="term" value="F:ATP binding"/>
    <property type="evidence" value="ECO:0007669"/>
    <property type="project" value="UniProtKB-KW"/>
</dbReference>
<dbReference type="InterPro" id="IPR039760">
    <property type="entry name" value="MOFRL_protein"/>
</dbReference>
<evidence type="ECO:0000256" key="1">
    <source>
        <dbReference type="ARBA" id="ARBA00022679"/>
    </source>
</evidence>
<dbReference type="InterPro" id="IPR007835">
    <property type="entry name" value="MOFRL"/>
</dbReference>
<dbReference type="Pfam" id="PF13660">
    <property type="entry name" value="DUF4147"/>
    <property type="match status" value="1"/>
</dbReference>
<evidence type="ECO:0000256" key="3">
    <source>
        <dbReference type="ARBA" id="ARBA00022777"/>
    </source>
</evidence>
<comment type="caution">
    <text evidence="7">The sequence shown here is derived from an EMBL/GenBank/DDBJ whole genome shotgun (WGS) entry which is preliminary data.</text>
</comment>
<dbReference type="GO" id="GO:0008887">
    <property type="term" value="F:glycerate kinase activity"/>
    <property type="evidence" value="ECO:0007669"/>
    <property type="project" value="InterPro"/>
</dbReference>
<dbReference type="PANTHER" id="PTHR12227">
    <property type="entry name" value="GLYCERATE KINASE"/>
    <property type="match status" value="1"/>
</dbReference>
<dbReference type="Gene3D" id="3.40.1480.10">
    <property type="entry name" value="MOFRL domain"/>
    <property type="match status" value="1"/>
</dbReference>
<feature type="domain" description="MOFRL-associated" evidence="6">
    <location>
        <begin position="21"/>
        <end position="260"/>
    </location>
</feature>
<keyword evidence="2" id="KW-0547">Nucleotide-binding</keyword>
<dbReference type="Proteomes" id="UP000050501">
    <property type="component" value="Unassembled WGS sequence"/>
</dbReference>
<evidence type="ECO:0000256" key="4">
    <source>
        <dbReference type="ARBA" id="ARBA00022840"/>
    </source>
</evidence>
<keyword evidence="8" id="KW-1185">Reference proteome</keyword>
<evidence type="ECO:0000259" key="5">
    <source>
        <dbReference type="Pfam" id="PF05161"/>
    </source>
</evidence>
<dbReference type="InterPro" id="IPR038614">
    <property type="entry name" value="GK_N_sf"/>
</dbReference>
<dbReference type="Gene3D" id="3.40.50.10180">
    <property type="entry name" value="Glycerate kinase, MOFRL-like N-terminal domain"/>
    <property type="match status" value="1"/>
</dbReference>
<dbReference type="PANTHER" id="PTHR12227:SF0">
    <property type="entry name" value="GLYCERATE KINASE"/>
    <property type="match status" value="1"/>
</dbReference>
<dbReference type="Pfam" id="PF05161">
    <property type="entry name" value="MOFRL"/>
    <property type="match status" value="1"/>
</dbReference>
<protein>
    <submittedName>
        <fullName evidence="7">Glycerate kinase</fullName>
    </submittedName>
</protein>
<dbReference type="InterPro" id="IPR025286">
    <property type="entry name" value="MOFRL_assoc_dom"/>
</dbReference>
<name>A0A0P6Y9T3_9CHLR</name>
<evidence type="ECO:0000256" key="2">
    <source>
        <dbReference type="ARBA" id="ARBA00022741"/>
    </source>
</evidence>
<evidence type="ECO:0000259" key="6">
    <source>
        <dbReference type="Pfam" id="PF13660"/>
    </source>
</evidence>
<dbReference type="AlphaFoldDB" id="A0A0P6Y9T3"/>
<dbReference type="STRING" id="229921.ADN01_02820"/>
<proteinExistence type="predicted"/>
<dbReference type="SUPFAM" id="SSF82544">
    <property type="entry name" value="GckA/TtuD-like"/>
    <property type="match status" value="1"/>
</dbReference>
<dbReference type="FunFam" id="3.40.1480.10:FF:000002">
    <property type="entry name" value="Glycerate kinase"/>
    <property type="match status" value="1"/>
</dbReference>
<feature type="domain" description="MOFRL" evidence="5">
    <location>
        <begin position="343"/>
        <end position="448"/>
    </location>
</feature>
<gene>
    <name evidence="7" type="ORF">ADN01_02820</name>
</gene>
<sequence>MNPDSLLTHTLRAHPHGSQITAVMAAALQAVDPYAAVQRALTLQDSQLCLHGQTWNLDDFERVFLTAFGKAAYPMSLAAEAVLGPRLTAGEAVTKDGHLPPQNQLRRTRLHLAGHPVPDERSLQAAQAVLALLDSAGPRDLVLCLISGGGSALLTAPVPGVGLGDLQTLTQLLLRSGAPIQDINTLRKHLDQVKGGRLAQRAAPAPILSLILSDVIGDPLDVIASGPTVPDPSTYADAWGILQRYGLQAALPGGLRAYLQAGLAGKIPDTPKPQDPLFARTQTAVIASLPQAAQAAAQCAQGFGFHTAVLTTCLQGEAAQAGRFLAAVARQVRTDGQPLPAPACLIAGGETTVTVRGDGLGGRNQELVLGAVADLAGLPDVCLISLATDGGDGPSPAAGAAASGESLARAQALGLNPADFLERSDSFAFFSALDDLLLTGPTQTNVNDLTFVFVF</sequence>
<keyword evidence="1" id="KW-0808">Transferase</keyword>
<evidence type="ECO:0000313" key="8">
    <source>
        <dbReference type="Proteomes" id="UP000050501"/>
    </source>
</evidence>
<evidence type="ECO:0000313" key="7">
    <source>
        <dbReference type="EMBL" id="KPL89832.1"/>
    </source>
</evidence>
<dbReference type="InterPro" id="IPR037035">
    <property type="entry name" value="GK-like_C_sf"/>
</dbReference>
<dbReference type="PATRIC" id="fig|229921.5.peg.2947"/>
<dbReference type="RefSeq" id="WP_062417005.1">
    <property type="nucleotide sequence ID" value="NZ_DF967974.1"/>
</dbReference>